<accession>E7C1J8</accession>
<dbReference type="AlphaFoldDB" id="E7C1J8"/>
<sequence length="185" mass="20526">MKKRIEVNEKVAGVRGRASRTGGVNASVSPLKGVTLNSKHGARVSKTYKGLTLGLQNYNSVVRGRWSSGDINLNLSKSGFTLSTKGLFGTFNILKPNRSAATIFGIQFRGNVGMAISAIGLIFKFAWLMISLIYNFLKLTVVFLVRLLPLMLWLIQFIWNFILLLGSCIIFLILDLPKQIFTKNN</sequence>
<feature type="transmembrane region" description="Helical" evidence="1">
    <location>
        <begin position="112"/>
        <end position="137"/>
    </location>
</feature>
<evidence type="ECO:0000313" key="2">
    <source>
        <dbReference type="EMBL" id="ADI21287.1"/>
    </source>
</evidence>
<evidence type="ECO:0000256" key="1">
    <source>
        <dbReference type="SAM" id="Phobius"/>
    </source>
</evidence>
<keyword evidence="1" id="KW-0812">Transmembrane</keyword>
<organism evidence="2">
    <name type="scientific">uncultured gamma proteobacterium HF0010_09F21</name>
    <dbReference type="NCBI Taxonomy" id="723560"/>
    <lineage>
        <taxon>Bacteria</taxon>
        <taxon>Pseudomonadati</taxon>
        <taxon>Pseudomonadota</taxon>
        <taxon>Gammaproteobacteria</taxon>
        <taxon>environmental samples</taxon>
    </lineage>
</organism>
<name>E7C1J8_9GAMM</name>
<keyword evidence="1" id="KW-1133">Transmembrane helix</keyword>
<reference evidence="2" key="1">
    <citation type="submission" date="2010-01" db="EMBL/GenBank/DDBJ databases">
        <title>Genome fragments of uncultured bacteria from the North Pacific subtropical Gyre.</title>
        <authorList>
            <person name="Pham V.D."/>
            <person name="Delong E.F."/>
        </authorList>
    </citation>
    <scope>NUCLEOTIDE SEQUENCE</scope>
</reference>
<keyword evidence="1" id="KW-0472">Membrane</keyword>
<proteinExistence type="predicted"/>
<feature type="transmembrane region" description="Helical" evidence="1">
    <location>
        <begin position="157"/>
        <end position="176"/>
    </location>
</feature>
<dbReference type="EMBL" id="GU567950">
    <property type="protein sequence ID" value="ADI21287.1"/>
    <property type="molecule type" value="Genomic_DNA"/>
</dbReference>
<protein>
    <submittedName>
        <fullName evidence="2">Uncharacterized protein</fullName>
    </submittedName>
</protein>